<evidence type="ECO:0000313" key="6">
    <source>
        <dbReference type="EMBL" id="OHT13642.1"/>
    </source>
</evidence>
<dbReference type="SUPFAM" id="SSF56112">
    <property type="entry name" value="Protein kinase-like (PK-like)"/>
    <property type="match status" value="1"/>
</dbReference>
<dbReference type="FunFam" id="3.30.200.20:FF:000042">
    <property type="entry name" value="Aurora kinase A"/>
    <property type="match status" value="1"/>
</dbReference>
<evidence type="ECO:0000256" key="2">
    <source>
        <dbReference type="ARBA" id="ARBA00022840"/>
    </source>
</evidence>
<proteinExistence type="inferred from homology"/>
<protein>
    <submittedName>
        <fullName evidence="6">CAMK family protein kinase</fullName>
    </submittedName>
</protein>
<evidence type="ECO:0000256" key="4">
    <source>
        <dbReference type="RuleBase" id="RU000304"/>
    </source>
</evidence>
<dbReference type="FunFam" id="1.10.510.10:FF:000271">
    <property type="entry name" value="Non-specific serine/threonine protein kinase"/>
    <property type="match status" value="1"/>
</dbReference>
<feature type="binding site" evidence="3">
    <location>
        <position position="45"/>
    </location>
    <ligand>
        <name>ATP</name>
        <dbReference type="ChEBI" id="CHEBI:30616"/>
    </ligand>
</feature>
<sequence length="361" mass="41363">MASMMTPENIQIVGPYELRGVIGEGAFSVVRLACHIETQQFCACKIVQRSRLSFHNLDARFENEIRINQQLHHPGIVQLIDLLKDDQNYYIIMEFCPNGELFQYIISRGRLEEGEAKIFINQVLKALRHVHSCGVCHRDMKPENLLMDEVGRIKISDFGLSRFTGRYGLVNTPCGSPCYASPECISGKPYDGFKSDIWSVGVISYAMLTGQLPWTKRNQQQLFEQIRKGEYVIPPFVSENARQFIYGLMTVDGSQRITIDAALRHPFLQDAPPPPPPQVFNQEWISPSLKKIDFFFDRDVNDQSLENIQIEKCPSMATTQVDPTTRLLMRKMVQQQRSFGHQSPLRRFLPHSVKTTSIRPI</sequence>
<dbReference type="GO" id="GO:0005737">
    <property type="term" value="C:cytoplasm"/>
    <property type="evidence" value="ECO:0007669"/>
    <property type="project" value="TreeGrafter"/>
</dbReference>
<dbReference type="Gene3D" id="1.10.510.10">
    <property type="entry name" value="Transferase(Phosphotransferase) domain 1"/>
    <property type="match status" value="1"/>
</dbReference>
<comment type="caution">
    <text evidence="6">The sequence shown here is derived from an EMBL/GenBank/DDBJ whole genome shotgun (WGS) entry which is preliminary data.</text>
</comment>
<organism evidence="6 7">
    <name type="scientific">Tritrichomonas foetus</name>
    <dbReference type="NCBI Taxonomy" id="1144522"/>
    <lineage>
        <taxon>Eukaryota</taxon>
        <taxon>Metamonada</taxon>
        <taxon>Parabasalia</taxon>
        <taxon>Tritrichomonadida</taxon>
        <taxon>Tritrichomonadidae</taxon>
        <taxon>Tritrichomonas</taxon>
    </lineage>
</organism>
<dbReference type="GeneID" id="94833542"/>
<dbReference type="InterPro" id="IPR008271">
    <property type="entry name" value="Ser/Thr_kinase_AS"/>
</dbReference>
<dbReference type="GO" id="GO:0035556">
    <property type="term" value="P:intracellular signal transduction"/>
    <property type="evidence" value="ECO:0007669"/>
    <property type="project" value="TreeGrafter"/>
</dbReference>
<dbReference type="AlphaFoldDB" id="A0A1J4KRB9"/>
<evidence type="ECO:0000256" key="3">
    <source>
        <dbReference type="PROSITE-ProRule" id="PRU10141"/>
    </source>
</evidence>
<dbReference type="CDD" id="cd14003">
    <property type="entry name" value="STKc_AMPK-like"/>
    <property type="match status" value="1"/>
</dbReference>
<keyword evidence="6" id="KW-0808">Transferase</keyword>
<comment type="similarity">
    <text evidence="4">Belongs to the protein kinase superfamily.</text>
</comment>
<dbReference type="VEuPathDB" id="TrichDB:TRFO_16204"/>
<dbReference type="OrthoDB" id="193931at2759"/>
<keyword evidence="4" id="KW-0723">Serine/threonine-protein kinase</keyword>
<gene>
    <name evidence="6" type="ORF">TRFO_16204</name>
</gene>
<dbReference type="PROSITE" id="PS00107">
    <property type="entry name" value="PROTEIN_KINASE_ATP"/>
    <property type="match status" value="1"/>
</dbReference>
<feature type="domain" description="Protein kinase" evidence="5">
    <location>
        <begin position="16"/>
        <end position="268"/>
    </location>
</feature>
<dbReference type="InterPro" id="IPR017441">
    <property type="entry name" value="Protein_kinase_ATP_BS"/>
</dbReference>
<dbReference type="GO" id="GO:0005524">
    <property type="term" value="F:ATP binding"/>
    <property type="evidence" value="ECO:0007669"/>
    <property type="project" value="UniProtKB-UniRule"/>
</dbReference>
<dbReference type="GO" id="GO:0004674">
    <property type="term" value="F:protein serine/threonine kinase activity"/>
    <property type="evidence" value="ECO:0007669"/>
    <property type="project" value="UniProtKB-KW"/>
</dbReference>
<keyword evidence="7" id="KW-1185">Reference proteome</keyword>
<dbReference type="InterPro" id="IPR011009">
    <property type="entry name" value="Kinase-like_dom_sf"/>
</dbReference>
<dbReference type="SMART" id="SM00220">
    <property type="entry name" value="S_TKc"/>
    <property type="match status" value="1"/>
</dbReference>
<dbReference type="PANTHER" id="PTHR24346:SF30">
    <property type="entry name" value="MATERNAL EMBRYONIC LEUCINE ZIPPER KINASE"/>
    <property type="match status" value="1"/>
</dbReference>
<reference evidence="6" key="1">
    <citation type="submission" date="2016-10" db="EMBL/GenBank/DDBJ databases">
        <authorList>
            <person name="Benchimol M."/>
            <person name="Almeida L.G."/>
            <person name="Vasconcelos A.T."/>
            <person name="Perreira-Neves A."/>
            <person name="Rosa I.A."/>
            <person name="Tasca T."/>
            <person name="Bogo M.R."/>
            <person name="de Souza W."/>
        </authorList>
    </citation>
    <scope>NUCLEOTIDE SEQUENCE [LARGE SCALE GENOMIC DNA]</scope>
    <source>
        <strain evidence="6">K</strain>
    </source>
</reference>
<evidence type="ECO:0000313" key="7">
    <source>
        <dbReference type="Proteomes" id="UP000179807"/>
    </source>
</evidence>
<dbReference type="RefSeq" id="XP_068366778.1">
    <property type="nucleotide sequence ID" value="XM_068498838.1"/>
</dbReference>
<accession>A0A1J4KRB9</accession>
<dbReference type="EMBL" id="MLAK01000502">
    <property type="protein sequence ID" value="OHT13642.1"/>
    <property type="molecule type" value="Genomic_DNA"/>
</dbReference>
<keyword evidence="1 3" id="KW-0547">Nucleotide-binding</keyword>
<name>A0A1J4KRB9_9EUKA</name>
<dbReference type="PROSITE" id="PS00108">
    <property type="entry name" value="PROTEIN_KINASE_ST"/>
    <property type="match status" value="1"/>
</dbReference>
<dbReference type="PANTHER" id="PTHR24346">
    <property type="entry name" value="MAP/MICROTUBULE AFFINITY-REGULATING KINASE"/>
    <property type="match status" value="1"/>
</dbReference>
<evidence type="ECO:0000256" key="1">
    <source>
        <dbReference type="ARBA" id="ARBA00022741"/>
    </source>
</evidence>
<dbReference type="PROSITE" id="PS50011">
    <property type="entry name" value="PROTEIN_KINASE_DOM"/>
    <property type="match status" value="1"/>
</dbReference>
<dbReference type="Proteomes" id="UP000179807">
    <property type="component" value="Unassembled WGS sequence"/>
</dbReference>
<evidence type="ECO:0000259" key="5">
    <source>
        <dbReference type="PROSITE" id="PS50011"/>
    </source>
</evidence>
<dbReference type="InterPro" id="IPR000719">
    <property type="entry name" value="Prot_kinase_dom"/>
</dbReference>
<dbReference type="Pfam" id="PF00069">
    <property type="entry name" value="Pkinase"/>
    <property type="match status" value="1"/>
</dbReference>
<keyword evidence="6" id="KW-0418">Kinase</keyword>
<keyword evidence="2 3" id="KW-0067">ATP-binding</keyword>